<dbReference type="AlphaFoldDB" id="A0A378LPJ0"/>
<keyword evidence="3" id="KW-1185">Reference proteome</keyword>
<dbReference type="RefSeq" id="WP_035899175.1">
    <property type="nucleotide sequence ID" value="NZ_CAAAIS010000007.1"/>
</dbReference>
<proteinExistence type="predicted"/>
<dbReference type="InterPro" id="IPR005123">
    <property type="entry name" value="Oxoglu/Fe-dep_dioxygenase_dom"/>
</dbReference>
<dbReference type="GO" id="GO:0032451">
    <property type="term" value="F:demethylase activity"/>
    <property type="evidence" value="ECO:0007669"/>
    <property type="project" value="TreeGrafter"/>
</dbReference>
<dbReference type="Proteomes" id="UP000255297">
    <property type="component" value="Unassembled WGS sequence"/>
</dbReference>
<dbReference type="EMBL" id="UGPB01000001">
    <property type="protein sequence ID" value="STY28846.1"/>
    <property type="molecule type" value="Genomic_DNA"/>
</dbReference>
<protein>
    <recommendedName>
        <fullName evidence="1">Fe2OG dioxygenase domain-containing protein</fullName>
    </recommendedName>
</protein>
<dbReference type="OrthoDB" id="278699at2"/>
<dbReference type="STRING" id="1122170.GCA_000701265_01995"/>
<accession>A0A378LPJ0</accession>
<dbReference type="SUPFAM" id="SSF51197">
    <property type="entry name" value="Clavaminate synthase-like"/>
    <property type="match status" value="1"/>
</dbReference>
<sequence length="180" mass="21121">MNHLPPGFLYQSHFISKEEEAVLLNEITRLKWQKVELFGRIAKREVVHFGLDYTYHNRKVSPTIGLPEWSNFLISRVANYLQLSEKDIAELLITKYLINAGIGWHRDAPVFDKVVGISLLNPCVLRLRSRVDHKNQYKIELEAGSCYLLSNEARWNWEHSIFPLKNPRYSMTLRTLKLNK</sequence>
<dbReference type="InterPro" id="IPR027450">
    <property type="entry name" value="AlkB-like"/>
</dbReference>
<dbReference type="InterPro" id="IPR032857">
    <property type="entry name" value="ALKBH4"/>
</dbReference>
<feature type="domain" description="Fe2OG dioxygenase" evidence="1">
    <location>
        <begin position="87"/>
        <end position="177"/>
    </location>
</feature>
<dbReference type="Gene3D" id="2.60.120.590">
    <property type="entry name" value="Alpha-ketoglutarate-dependent dioxygenase AlkB-like"/>
    <property type="match status" value="1"/>
</dbReference>
<reference evidence="2 3" key="1">
    <citation type="submission" date="2018-06" db="EMBL/GenBank/DDBJ databases">
        <authorList>
            <consortium name="Pathogen Informatics"/>
            <person name="Doyle S."/>
        </authorList>
    </citation>
    <scope>NUCLEOTIDE SEQUENCE [LARGE SCALE GENOMIC DNA]</scope>
    <source>
        <strain evidence="2 3">NCTC11532</strain>
    </source>
</reference>
<dbReference type="PROSITE" id="PS51471">
    <property type="entry name" value="FE2OG_OXY"/>
    <property type="match status" value="1"/>
</dbReference>
<evidence type="ECO:0000259" key="1">
    <source>
        <dbReference type="PROSITE" id="PS51471"/>
    </source>
</evidence>
<gene>
    <name evidence="2" type="ORF">NCTC11532_01023</name>
</gene>
<dbReference type="Pfam" id="PF13532">
    <property type="entry name" value="2OG-FeII_Oxy_2"/>
    <property type="match status" value="1"/>
</dbReference>
<dbReference type="InterPro" id="IPR037151">
    <property type="entry name" value="AlkB-like_sf"/>
</dbReference>
<evidence type="ECO:0000313" key="2">
    <source>
        <dbReference type="EMBL" id="STY28846.1"/>
    </source>
</evidence>
<evidence type="ECO:0000313" key="3">
    <source>
        <dbReference type="Proteomes" id="UP000255297"/>
    </source>
</evidence>
<organism evidence="2 3">
    <name type="scientific">Legionella wadsworthii</name>
    <dbReference type="NCBI Taxonomy" id="28088"/>
    <lineage>
        <taxon>Bacteria</taxon>
        <taxon>Pseudomonadati</taxon>
        <taxon>Pseudomonadota</taxon>
        <taxon>Gammaproteobacteria</taxon>
        <taxon>Legionellales</taxon>
        <taxon>Legionellaceae</taxon>
        <taxon>Legionella</taxon>
    </lineage>
</organism>
<dbReference type="GO" id="GO:0016491">
    <property type="term" value="F:oxidoreductase activity"/>
    <property type="evidence" value="ECO:0007669"/>
    <property type="project" value="TreeGrafter"/>
</dbReference>
<name>A0A378LPJ0_9GAMM</name>
<dbReference type="PANTHER" id="PTHR12463">
    <property type="entry name" value="OXYGENASE-RELATED"/>
    <property type="match status" value="1"/>
</dbReference>
<dbReference type="PANTHER" id="PTHR12463:SF1">
    <property type="entry name" value="2-OXOGLUTARATE AND FE-DEPENDENT OXYGENASE FAMILY PROTEIN"/>
    <property type="match status" value="1"/>
</dbReference>
<dbReference type="GO" id="GO:0070988">
    <property type="term" value="P:demethylation"/>
    <property type="evidence" value="ECO:0007669"/>
    <property type="project" value="InterPro"/>
</dbReference>